<dbReference type="PANTHER" id="PTHR16557">
    <property type="entry name" value="ALKYLATED DNA REPAIR PROTEIN ALKB-RELATED"/>
    <property type="match status" value="1"/>
</dbReference>
<dbReference type="SUPFAM" id="SSF51197">
    <property type="entry name" value="Clavaminate synthase-like"/>
    <property type="match status" value="1"/>
</dbReference>
<keyword evidence="4 7" id="KW-0560">Oxidoreductase</keyword>
<evidence type="ECO:0000256" key="5">
    <source>
        <dbReference type="ARBA" id="ARBA00023004"/>
    </source>
</evidence>
<gene>
    <name evidence="7" type="primary">alkB</name>
    <name evidence="7" type="ORF">ACFOMH_18200</name>
</gene>
<dbReference type="InterPro" id="IPR005123">
    <property type="entry name" value="Oxoglu/Fe-dep_dioxygenase_dom"/>
</dbReference>
<dbReference type="PROSITE" id="PS51471">
    <property type="entry name" value="FE2OG_OXY"/>
    <property type="match status" value="1"/>
</dbReference>
<comment type="cofactor">
    <cofactor evidence="1">
        <name>Fe(2+)</name>
        <dbReference type="ChEBI" id="CHEBI:29033"/>
    </cofactor>
</comment>
<sequence>MADLFDDAEPVQGGALHLAEGAILLRGRALAVQHALLEGVARIAQAAPFRNMVTPGGHAMSVAMTNCGAAGWVTDRRGYRYAATDPLDGRNWPAMPAAFAALARAAAAEAGYPGFVPDACLINRYAPGARMSLHQDRDERDMTRPIVSVSLGLPAMFQFGGPRRSDPVARHPLRHGDVVVWGGPSRLNYHGILALKPGEHPLTGAVRLNLTFRAAR</sequence>
<dbReference type="EC" id="1.14.11.33" evidence="7"/>
<keyword evidence="5" id="KW-0408">Iron</keyword>
<dbReference type="InterPro" id="IPR004574">
    <property type="entry name" value="Alkb"/>
</dbReference>
<evidence type="ECO:0000256" key="2">
    <source>
        <dbReference type="ARBA" id="ARBA00022723"/>
    </source>
</evidence>
<evidence type="ECO:0000313" key="8">
    <source>
        <dbReference type="Proteomes" id="UP001595721"/>
    </source>
</evidence>
<dbReference type="GO" id="GO:0035516">
    <property type="term" value="F:broad specificity oxidative DNA demethylase activity"/>
    <property type="evidence" value="ECO:0007669"/>
    <property type="project" value="UniProtKB-EC"/>
</dbReference>
<protein>
    <submittedName>
        <fullName evidence="7">DNA oxidative demethylase AlkB</fullName>
        <ecNumber evidence="7">1.14.11.33</ecNumber>
    </submittedName>
</protein>
<keyword evidence="8" id="KW-1185">Reference proteome</keyword>
<keyword evidence="3" id="KW-0223">Dioxygenase</keyword>
<dbReference type="Pfam" id="PF13532">
    <property type="entry name" value="2OG-FeII_Oxy_2"/>
    <property type="match status" value="1"/>
</dbReference>
<keyword evidence="2" id="KW-0479">Metal-binding</keyword>
<dbReference type="InterPro" id="IPR027450">
    <property type="entry name" value="AlkB-like"/>
</dbReference>
<evidence type="ECO:0000313" key="7">
    <source>
        <dbReference type="EMBL" id="MFC3530104.1"/>
    </source>
</evidence>
<evidence type="ECO:0000256" key="1">
    <source>
        <dbReference type="ARBA" id="ARBA00001954"/>
    </source>
</evidence>
<reference evidence="8" key="1">
    <citation type="journal article" date="2019" name="Int. J. Syst. Evol. Microbiol.">
        <title>The Global Catalogue of Microorganisms (GCM) 10K type strain sequencing project: providing services to taxonomists for standard genome sequencing and annotation.</title>
        <authorList>
            <consortium name="The Broad Institute Genomics Platform"/>
            <consortium name="The Broad Institute Genome Sequencing Center for Infectious Disease"/>
            <person name="Wu L."/>
            <person name="Ma J."/>
        </authorList>
    </citation>
    <scope>NUCLEOTIDE SEQUENCE [LARGE SCALE GENOMIC DNA]</scope>
    <source>
        <strain evidence="8">KCTC 42899</strain>
    </source>
</reference>
<dbReference type="PANTHER" id="PTHR16557:SF2">
    <property type="entry name" value="NUCLEIC ACID DIOXYGENASE ALKBH1"/>
    <property type="match status" value="1"/>
</dbReference>
<dbReference type="NCBIfam" id="NF011930">
    <property type="entry name" value="PRK15401.1"/>
    <property type="match status" value="1"/>
</dbReference>
<evidence type="ECO:0000256" key="3">
    <source>
        <dbReference type="ARBA" id="ARBA00022964"/>
    </source>
</evidence>
<accession>A0ABV7R797</accession>
<comment type="caution">
    <text evidence="7">The sequence shown here is derived from an EMBL/GenBank/DDBJ whole genome shotgun (WGS) entry which is preliminary data.</text>
</comment>
<evidence type="ECO:0000256" key="4">
    <source>
        <dbReference type="ARBA" id="ARBA00023002"/>
    </source>
</evidence>
<feature type="domain" description="Fe2OG dioxygenase" evidence="6">
    <location>
        <begin position="116"/>
        <end position="216"/>
    </location>
</feature>
<organism evidence="7 8">
    <name type="scientific">Paracoccus mangrovi</name>
    <dbReference type="NCBI Taxonomy" id="1715645"/>
    <lineage>
        <taxon>Bacteria</taxon>
        <taxon>Pseudomonadati</taxon>
        <taxon>Pseudomonadota</taxon>
        <taxon>Alphaproteobacteria</taxon>
        <taxon>Rhodobacterales</taxon>
        <taxon>Paracoccaceae</taxon>
        <taxon>Paracoccus</taxon>
    </lineage>
</organism>
<dbReference type="EMBL" id="JBHRXJ010000019">
    <property type="protein sequence ID" value="MFC3530104.1"/>
    <property type="molecule type" value="Genomic_DNA"/>
</dbReference>
<dbReference type="RefSeq" id="WP_377746255.1">
    <property type="nucleotide sequence ID" value="NZ_JBHRXJ010000019.1"/>
</dbReference>
<dbReference type="Proteomes" id="UP001595721">
    <property type="component" value="Unassembled WGS sequence"/>
</dbReference>
<evidence type="ECO:0000259" key="6">
    <source>
        <dbReference type="PROSITE" id="PS51471"/>
    </source>
</evidence>
<dbReference type="InterPro" id="IPR037151">
    <property type="entry name" value="AlkB-like_sf"/>
</dbReference>
<dbReference type="Gene3D" id="2.60.120.590">
    <property type="entry name" value="Alpha-ketoglutarate-dependent dioxygenase AlkB-like"/>
    <property type="match status" value="1"/>
</dbReference>
<proteinExistence type="predicted"/>
<name>A0ABV7R797_9RHOB</name>